<dbReference type="AlphaFoldDB" id="A0A553ZUW8"/>
<keyword evidence="1" id="KW-0472">Membrane</keyword>
<feature type="transmembrane region" description="Helical" evidence="1">
    <location>
        <begin position="66"/>
        <end position="91"/>
    </location>
</feature>
<evidence type="ECO:0000313" key="2">
    <source>
        <dbReference type="EMBL" id="TSB45106.1"/>
    </source>
</evidence>
<dbReference type="OrthoDB" id="9814991at2"/>
<dbReference type="EMBL" id="VLXZ01000014">
    <property type="protein sequence ID" value="TSB45106.1"/>
    <property type="molecule type" value="Genomic_DNA"/>
</dbReference>
<keyword evidence="3" id="KW-1185">Reference proteome</keyword>
<reference evidence="2 3" key="1">
    <citation type="submission" date="2019-07" db="EMBL/GenBank/DDBJ databases">
        <authorList>
            <person name="Park Y.J."/>
            <person name="Jeong S.E."/>
            <person name="Jung H.S."/>
        </authorList>
    </citation>
    <scope>NUCLEOTIDE SEQUENCE [LARGE SCALE GENOMIC DNA]</scope>
    <source>
        <strain evidence="3">P16(2019)</strain>
    </source>
</reference>
<name>A0A553ZUW8_9BACI</name>
<keyword evidence="1" id="KW-1133">Transmembrane helix</keyword>
<feature type="transmembrane region" description="Helical" evidence="1">
    <location>
        <begin position="12"/>
        <end position="45"/>
    </location>
</feature>
<feature type="transmembrane region" description="Helical" evidence="1">
    <location>
        <begin position="150"/>
        <end position="173"/>
    </location>
</feature>
<feature type="transmembrane region" description="Helical" evidence="1">
    <location>
        <begin position="103"/>
        <end position="129"/>
    </location>
</feature>
<proteinExistence type="predicted"/>
<organism evidence="2 3">
    <name type="scientific">Alkalicoccobacillus porphyridii</name>
    <dbReference type="NCBI Taxonomy" id="2597270"/>
    <lineage>
        <taxon>Bacteria</taxon>
        <taxon>Bacillati</taxon>
        <taxon>Bacillota</taxon>
        <taxon>Bacilli</taxon>
        <taxon>Bacillales</taxon>
        <taxon>Bacillaceae</taxon>
        <taxon>Alkalicoccobacillus</taxon>
    </lineage>
</organism>
<evidence type="ECO:0000313" key="3">
    <source>
        <dbReference type="Proteomes" id="UP000318521"/>
    </source>
</evidence>
<dbReference type="Proteomes" id="UP000318521">
    <property type="component" value="Unassembled WGS sequence"/>
</dbReference>
<evidence type="ECO:0000256" key="1">
    <source>
        <dbReference type="SAM" id="Phobius"/>
    </source>
</evidence>
<comment type="caution">
    <text evidence="2">The sequence shown here is derived from an EMBL/GenBank/DDBJ whole genome shotgun (WGS) entry which is preliminary data.</text>
</comment>
<protein>
    <submittedName>
        <fullName evidence="2">DUF624 domain-containing protein</fullName>
    </submittedName>
</protein>
<keyword evidence="1" id="KW-0812">Transmembrane</keyword>
<accession>A0A553ZUW8</accession>
<gene>
    <name evidence="2" type="ORF">FN960_17655</name>
</gene>
<sequence>MNIFSKTFKDYFFYLFKILVVGVLWLFCSLPLITVGPATAGYAYYMKQLTTSHDHRLIGYFKGVRLFFWKAFVLQWLLLIPTLVLLGNFFYFFQMDHFLLKAYAILCFYTFLGWILFSQSVFATLTYTASLKGTFFKRVQQIRQDFWRELLIIWPLTLVLLISLPTVIAFIFFTLPIHMLLMQHRLHD</sequence>
<dbReference type="RefSeq" id="WP_143850188.1">
    <property type="nucleotide sequence ID" value="NZ_VLXZ01000014.1"/>
</dbReference>